<keyword evidence="5" id="KW-1185">Reference proteome</keyword>
<keyword evidence="2" id="KW-0732">Signal</keyword>
<dbReference type="Proteomes" id="UP000275069">
    <property type="component" value="Chromosome"/>
</dbReference>
<dbReference type="InterPro" id="IPR054262">
    <property type="entry name" value="DUF6993"/>
</dbReference>
<accession>A0A387BR46</accession>
<evidence type="ECO:0000313" key="4">
    <source>
        <dbReference type="EMBL" id="AYG05158.1"/>
    </source>
</evidence>
<evidence type="ECO:0000313" key="5">
    <source>
        <dbReference type="Proteomes" id="UP000275069"/>
    </source>
</evidence>
<gene>
    <name evidence="4" type="ORF">D7I44_17680</name>
</gene>
<organism evidence="4 5">
    <name type="scientific">Gryllotalpicola protaetiae</name>
    <dbReference type="NCBI Taxonomy" id="2419771"/>
    <lineage>
        <taxon>Bacteria</taxon>
        <taxon>Bacillati</taxon>
        <taxon>Actinomycetota</taxon>
        <taxon>Actinomycetes</taxon>
        <taxon>Micrococcales</taxon>
        <taxon>Microbacteriaceae</taxon>
        <taxon>Gryllotalpicola</taxon>
    </lineage>
</organism>
<feature type="region of interest" description="Disordered" evidence="1">
    <location>
        <begin position="19"/>
        <end position="54"/>
    </location>
</feature>
<evidence type="ECO:0000256" key="1">
    <source>
        <dbReference type="SAM" id="MobiDB-lite"/>
    </source>
</evidence>
<reference evidence="4 5" key="1">
    <citation type="submission" date="2018-09" db="EMBL/GenBank/DDBJ databases">
        <title>Genome sequencing of strain 2DFW10M-5.</title>
        <authorList>
            <person name="Heo J."/>
            <person name="Kim S.-J."/>
            <person name="Kwon S.-W."/>
        </authorList>
    </citation>
    <scope>NUCLEOTIDE SEQUENCE [LARGE SCALE GENOMIC DNA]</scope>
    <source>
        <strain evidence="4 5">2DFW10M-5</strain>
    </source>
</reference>
<protein>
    <recommendedName>
        <fullName evidence="3">DUF6993 domain-containing protein</fullName>
    </recommendedName>
</protein>
<dbReference type="KEGG" id="gry:D7I44_17680"/>
<dbReference type="EMBL" id="CP032624">
    <property type="protein sequence ID" value="AYG05158.1"/>
    <property type="molecule type" value="Genomic_DNA"/>
</dbReference>
<evidence type="ECO:0000259" key="3">
    <source>
        <dbReference type="Pfam" id="PF22504"/>
    </source>
</evidence>
<feature type="chain" id="PRO_5017455497" description="DUF6993 domain-containing protein" evidence="2">
    <location>
        <begin position="26"/>
        <end position="156"/>
    </location>
</feature>
<dbReference type="Pfam" id="PF22504">
    <property type="entry name" value="DUF6993"/>
    <property type="match status" value="1"/>
</dbReference>
<proteinExistence type="predicted"/>
<name>A0A387BR46_9MICO</name>
<dbReference type="OrthoDB" id="5125712at2"/>
<feature type="domain" description="DUF6993" evidence="3">
    <location>
        <begin position="69"/>
        <end position="150"/>
    </location>
</feature>
<evidence type="ECO:0000256" key="2">
    <source>
        <dbReference type="SAM" id="SignalP"/>
    </source>
</evidence>
<sequence length="156" mass="14749">MPVVALAAAALALAGCTGAGPQAHAPSPTQTAWTEAPSATAAPGGGSTSFDANGTAEQNRTAFDTAIRGVLAGNAQADGNTVAAALKSAGFPPAATQVTASTTSANLQPGSIMVGVKIGDSCLVGQWGTAVDGYQSTVAPALGSGGCLIGGIPAVG</sequence>
<feature type="signal peptide" evidence="2">
    <location>
        <begin position="1"/>
        <end position="25"/>
    </location>
</feature>
<dbReference type="AlphaFoldDB" id="A0A387BR46"/>